<organism evidence="2 3">
    <name type="scientific">Pocillopora damicornis</name>
    <name type="common">Cauliflower coral</name>
    <name type="synonym">Millepora damicornis</name>
    <dbReference type="NCBI Taxonomy" id="46731"/>
    <lineage>
        <taxon>Eukaryota</taxon>
        <taxon>Metazoa</taxon>
        <taxon>Cnidaria</taxon>
        <taxon>Anthozoa</taxon>
        <taxon>Hexacorallia</taxon>
        <taxon>Scleractinia</taxon>
        <taxon>Astrocoeniina</taxon>
        <taxon>Pocilloporidae</taxon>
        <taxon>Pocillopora</taxon>
    </lineage>
</organism>
<feature type="domain" description="Acyl-CoA thioester hydrolase/bile acid-CoA amino acid N-acetyltransferase" evidence="1">
    <location>
        <begin position="13"/>
        <end position="70"/>
    </location>
</feature>
<dbReference type="Pfam" id="PF04775">
    <property type="entry name" value="Bile_Hydr_Trans"/>
    <property type="match status" value="1"/>
</dbReference>
<sequence length="95" mass="10993">MITLWPKFSLIDKITKINVFRLKPLQKITLWARVVGDSGQVFNSHARFIATEHGQVDVSREPSFASNGEYISRYSRDYLIEECGHCAEVETEFRN</sequence>
<dbReference type="GO" id="GO:0006637">
    <property type="term" value="P:acyl-CoA metabolic process"/>
    <property type="evidence" value="ECO:0007669"/>
    <property type="project" value="TreeGrafter"/>
</dbReference>
<dbReference type="OrthoDB" id="6347013at2759"/>
<proteinExistence type="predicted"/>
<dbReference type="Gene3D" id="2.60.40.2240">
    <property type="entry name" value="Acyl-CoA thioester hydrolase/BAAT N-terminal domain"/>
    <property type="match status" value="1"/>
</dbReference>
<dbReference type="InterPro" id="IPR042490">
    <property type="entry name" value="Thio_Ohase/BAAT_N"/>
</dbReference>
<protein>
    <recommendedName>
        <fullName evidence="1">Acyl-CoA thioester hydrolase/bile acid-CoA amino acid N-acetyltransferase domain-containing protein</fullName>
    </recommendedName>
</protein>
<name>A0A3M6TCE4_POCDA</name>
<dbReference type="AlphaFoldDB" id="A0A3M6TCE4"/>
<gene>
    <name evidence="2" type="ORF">pdam_00019241</name>
</gene>
<evidence type="ECO:0000259" key="1">
    <source>
        <dbReference type="Pfam" id="PF04775"/>
    </source>
</evidence>
<evidence type="ECO:0000313" key="3">
    <source>
        <dbReference type="Proteomes" id="UP000275408"/>
    </source>
</evidence>
<reference evidence="2 3" key="1">
    <citation type="journal article" date="2018" name="Sci. Rep.">
        <title>Comparative analysis of the Pocillopora damicornis genome highlights role of immune system in coral evolution.</title>
        <authorList>
            <person name="Cunning R."/>
            <person name="Bay R.A."/>
            <person name="Gillette P."/>
            <person name="Baker A.C."/>
            <person name="Traylor-Knowles N."/>
        </authorList>
    </citation>
    <scope>NUCLEOTIDE SEQUENCE [LARGE SCALE GENOMIC DNA]</scope>
    <source>
        <strain evidence="2">RSMAS</strain>
        <tissue evidence="2">Whole animal</tissue>
    </source>
</reference>
<accession>A0A3M6TCE4</accession>
<comment type="caution">
    <text evidence="2">The sequence shown here is derived from an EMBL/GenBank/DDBJ whole genome shotgun (WGS) entry which is preliminary data.</text>
</comment>
<dbReference type="EMBL" id="RCHS01003874">
    <property type="protein sequence ID" value="RMX39097.1"/>
    <property type="molecule type" value="Genomic_DNA"/>
</dbReference>
<keyword evidence="3" id="KW-1185">Reference proteome</keyword>
<dbReference type="Proteomes" id="UP000275408">
    <property type="component" value="Unassembled WGS sequence"/>
</dbReference>
<evidence type="ECO:0000313" key="2">
    <source>
        <dbReference type="EMBL" id="RMX39097.1"/>
    </source>
</evidence>
<dbReference type="GO" id="GO:0006631">
    <property type="term" value="P:fatty acid metabolic process"/>
    <property type="evidence" value="ECO:0007669"/>
    <property type="project" value="TreeGrafter"/>
</dbReference>
<dbReference type="PANTHER" id="PTHR10824">
    <property type="entry name" value="ACYL-COENZYME A THIOESTERASE-RELATED"/>
    <property type="match status" value="1"/>
</dbReference>
<dbReference type="PANTHER" id="PTHR10824:SF4">
    <property type="entry name" value="ACYL-COENZYME A THIOESTERASE 1-LIKE"/>
    <property type="match status" value="1"/>
</dbReference>
<dbReference type="GO" id="GO:0047617">
    <property type="term" value="F:fatty acyl-CoA hydrolase activity"/>
    <property type="evidence" value="ECO:0007669"/>
    <property type="project" value="TreeGrafter"/>
</dbReference>
<dbReference type="InterPro" id="IPR006862">
    <property type="entry name" value="Thio_Ohase/aa_AcTrfase"/>
</dbReference>